<evidence type="ECO:0000313" key="2">
    <source>
        <dbReference type="EMBL" id="CAF0900999.1"/>
    </source>
</evidence>
<feature type="transmembrane region" description="Helical" evidence="1">
    <location>
        <begin position="106"/>
        <end position="127"/>
    </location>
</feature>
<dbReference type="AlphaFoldDB" id="A0A813ZKY1"/>
<dbReference type="InterPro" id="IPR036249">
    <property type="entry name" value="Thioredoxin-like_sf"/>
</dbReference>
<evidence type="ECO:0000313" key="3">
    <source>
        <dbReference type="Proteomes" id="UP000663852"/>
    </source>
</evidence>
<feature type="transmembrane region" description="Helical" evidence="1">
    <location>
        <begin position="162"/>
        <end position="182"/>
    </location>
</feature>
<keyword evidence="1" id="KW-0812">Transmembrane</keyword>
<sequence length="253" mass="29075">MILPTIYDLSREQHLSHVNVYRVDLDEHTNQSTQYLNITTIPTVQWYFHGNKVDELIGVDTEQLINKTYHYAKANKLHDQLRTERKSTFDHLYSLIHSTMYSNRKLVIDFLVSVFATFILCTTILSISTANWNIDANQHRIGLFQRCLHKSSCNIKELHRTVTLLALFTVILLVTSTLASFLMMGSTTDRQNRCYILVPLALFGAGTAMTLLFMKVHEQIYVNSYSAFIFLIDTVLTHVLGGVSILHGSMFYF</sequence>
<gene>
    <name evidence="2" type="ORF">EDS130_LOCUS9782</name>
</gene>
<evidence type="ECO:0008006" key="4">
    <source>
        <dbReference type="Google" id="ProtNLM"/>
    </source>
</evidence>
<reference evidence="2" key="1">
    <citation type="submission" date="2021-02" db="EMBL/GenBank/DDBJ databases">
        <authorList>
            <person name="Nowell W R."/>
        </authorList>
    </citation>
    <scope>NUCLEOTIDE SEQUENCE</scope>
</reference>
<comment type="caution">
    <text evidence="2">The sequence shown here is derived from an EMBL/GenBank/DDBJ whole genome shotgun (WGS) entry which is preliminary data.</text>
</comment>
<dbReference type="EMBL" id="CAJNOJ010000033">
    <property type="protein sequence ID" value="CAF0900999.1"/>
    <property type="molecule type" value="Genomic_DNA"/>
</dbReference>
<protein>
    <recommendedName>
        <fullName evidence="4">Thioredoxin domain-containing protein</fullName>
    </recommendedName>
</protein>
<dbReference type="CDD" id="cd02947">
    <property type="entry name" value="TRX_family"/>
    <property type="match status" value="1"/>
</dbReference>
<dbReference type="Gene3D" id="3.40.30.10">
    <property type="entry name" value="Glutaredoxin"/>
    <property type="match status" value="1"/>
</dbReference>
<keyword evidence="1" id="KW-0472">Membrane</keyword>
<organism evidence="2 3">
    <name type="scientific">Adineta ricciae</name>
    <name type="common">Rotifer</name>
    <dbReference type="NCBI Taxonomy" id="249248"/>
    <lineage>
        <taxon>Eukaryota</taxon>
        <taxon>Metazoa</taxon>
        <taxon>Spiralia</taxon>
        <taxon>Gnathifera</taxon>
        <taxon>Rotifera</taxon>
        <taxon>Eurotatoria</taxon>
        <taxon>Bdelloidea</taxon>
        <taxon>Adinetida</taxon>
        <taxon>Adinetidae</taxon>
        <taxon>Adineta</taxon>
    </lineage>
</organism>
<feature type="transmembrane region" description="Helical" evidence="1">
    <location>
        <begin position="225"/>
        <end position="246"/>
    </location>
</feature>
<dbReference type="OrthoDB" id="10027180at2759"/>
<accession>A0A813ZKY1</accession>
<proteinExistence type="predicted"/>
<dbReference type="SUPFAM" id="SSF52833">
    <property type="entry name" value="Thioredoxin-like"/>
    <property type="match status" value="1"/>
</dbReference>
<name>A0A813ZKY1_ADIRI</name>
<dbReference type="Proteomes" id="UP000663852">
    <property type="component" value="Unassembled WGS sequence"/>
</dbReference>
<feature type="transmembrane region" description="Helical" evidence="1">
    <location>
        <begin position="194"/>
        <end position="213"/>
    </location>
</feature>
<keyword evidence="1" id="KW-1133">Transmembrane helix</keyword>
<evidence type="ECO:0000256" key="1">
    <source>
        <dbReference type="SAM" id="Phobius"/>
    </source>
</evidence>